<evidence type="ECO:0000259" key="4">
    <source>
        <dbReference type="Pfam" id="PF00392"/>
    </source>
</evidence>
<sequence length="217" mass="24406">MYRAVGHQAEILKAIRTKICLANPREALWLKETALAEEYGVSRTPIRHILQLLANAQLLHTQTGLGTQTTVLELNELPKHFEIYGAICDIAIGVANEERAPRETILALMSVHNTLLIDEDRSPEAFIDVYGRIIDAMSQMITDPILCYAHQAAFWRLIRWRVQEVTAEVEGSWGLAASNIQSAIDAATQGTERDLLEISGRMGRSHIDRLINYYKVN</sequence>
<organism evidence="5 6">
    <name type="scientific">Lentibacter algarum</name>
    <dbReference type="NCBI Taxonomy" id="576131"/>
    <lineage>
        <taxon>Bacteria</taxon>
        <taxon>Pseudomonadati</taxon>
        <taxon>Pseudomonadota</taxon>
        <taxon>Alphaproteobacteria</taxon>
        <taxon>Rhodobacterales</taxon>
        <taxon>Roseobacteraceae</taxon>
        <taxon>Lentibacter</taxon>
    </lineage>
</organism>
<dbReference type="SUPFAM" id="SSF46785">
    <property type="entry name" value="Winged helix' DNA-binding domain"/>
    <property type="match status" value="1"/>
</dbReference>
<keyword evidence="2" id="KW-0238">DNA-binding</keyword>
<accession>A0A1H3HUW1</accession>
<reference evidence="5 6" key="1">
    <citation type="submission" date="2016-10" db="EMBL/GenBank/DDBJ databases">
        <authorList>
            <person name="de Groot N.N."/>
        </authorList>
    </citation>
    <scope>NUCLEOTIDE SEQUENCE [LARGE SCALE GENOMIC DNA]</scope>
    <source>
        <strain evidence="5 6">DSM 24677</strain>
    </source>
</reference>
<dbReference type="Gene3D" id="1.10.10.10">
    <property type="entry name" value="Winged helix-like DNA-binding domain superfamily/Winged helix DNA-binding domain"/>
    <property type="match status" value="1"/>
</dbReference>
<name>A0A1H3HUW1_9RHOB</name>
<gene>
    <name evidence="5" type="ORF">SAMN05444486_101664</name>
</gene>
<dbReference type="Proteomes" id="UP000199026">
    <property type="component" value="Unassembled WGS sequence"/>
</dbReference>
<proteinExistence type="predicted"/>
<dbReference type="InterPro" id="IPR036388">
    <property type="entry name" value="WH-like_DNA-bd_sf"/>
</dbReference>
<evidence type="ECO:0000256" key="1">
    <source>
        <dbReference type="ARBA" id="ARBA00023015"/>
    </source>
</evidence>
<dbReference type="AlphaFoldDB" id="A0A1H3HUW1"/>
<evidence type="ECO:0000256" key="2">
    <source>
        <dbReference type="ARBA" id="ARBA00023125"/>
    </source>
</evidence>
<evidence type="ECO:0000256" key="3">
    <source>
        <dbReference type="ARBA" id="ARBA00023163"/>
    </source>
</evidence>
<protein>
    <submittedName>
        <fullName evidence="5">Transcriptional regulator, GntR family</fullName>
    </submittedName>
</protein>
<dbReference type="InterPro" id="IPR036390">
    <property type="entry name" value="WH_DNA-bd_sf"/>
</dbReference>
<evidence type="ECO:0000313" key="6">
    <source>
        <dbReference type="Proteomes" id="UP000199026"/>
    </source>
</evidence>
<dbReference type="GeneID" id="78123462"/>
<dbReference type="RefSeq" id="WP_089887810.1">
    <property type="nucleotide sequence ID" value="NZ_CALJFH010000007.1"/>
</dbReference>
<evidence type="ECO:0000313" key="5">
    <source>
        <dbReference type="EMBL" id="SDY19025.1"/>
    </source>
</evidence>
<keyword evidence="1" id="KW-0805">Transcription regulation</keyword>
<dbReference type="EMBL" id="FNPR01000001">
    <property type="protein sequence ID" value="SDY19025.1"/>
    <property type="molecule type" value="Genomic_DNA"/>
</dbReference>
<dbReference type="OrthoDB" id="7618373at2"/>
<dbReference type="GO" id="GO:0003677">
    <property type="term" value="F:DNA binding"/>
    <property type="evidence" value="ECO:0007669"/>
    <property type="project" value="UniProtKB-KW"/>
</dbReference>
<keyword evidence="3" id="KW-0804">Transcription</keyword>
<feature type="domain" description="HTH gntR-type" evidence="4">
    <location>
        <begin position="14"/>
        <end position="67"/>
    </location>
</feature>
<dbReference type="InterPro" id="IPR000524">
    <property type="entry name" value="Tscrpt_reg_HTH_GntR"/>
</dbReference>
<dbReference type="GO" id="GO:0003700">
    <property type="term" value="F:DNA-binding transcription factor activity"/>
    <property type="evidence" value="ECO:0007669"/>
    <property type="project" value="InterPro"/>
</dbReference>
<dbReference type="Pfam" id="PF00392">
    <property type="entry name" value="GntR"/>
    <property type="match status" value="1"/>
</dbReference>
<keyword evidence="6" id="KW-1185">Reference proteome</keyword>
<dbReference type="STRING" id="576131.SAMN05444486_101664"/>